<dbReference type="AlphaFoldDB" id="A0A318SLF2"/>
<gene>
    <name evidence="1" type="ORF">DFQ15_101166</name>
</gene>
<organism evidence="1 2">
    <name type="scientific">Xylophilus ampelinus</name>
    <dbReference type="NCBI Taxonomy" id="54067"/>
    <lineage>
        <taxon>Bacteria</taxon>
        <taxon>Pseudomonadati</taxon>
        <taxon>Pseudomonadota</taxon>
        <taxon>Betaproteobacteria</taxon>
        <taxon>Burkholderiales</taxon>
        <taxon>Xylophilus</taxon>
    </lineage>
</organism>
<dbReference type="SUPFAM" id="SSF69279">
    <property type="entry name" value="Phage tail proteins"/>
    <property type="match status" value="1"/>
</dbReference>
<reference evidence="1 2" key="1">
    <citation type="submission" date="2018-06" db="EMBL/GenBank/DDBJ databases">
        <title>Genomic Encyclopedia of Type Strains, Phase III (KMG-III): the genomes of soil and plant-associated and newly described type strains.</title>
        <authorList>
            <person name="Whitman W."/>
        </authorList>
    </citation>
    <scope>NUCLEOTIDE SEQUENCE [LARGE SCALE GENOMIC DNA]</scope>
    <source>
        <strain evidence="1 2">CECT 7646</strain>
    </source>
</reference>
<accession>A0A318SLF2</accession>
<dbReference type="OrthoDB" id="8609885at2"/>
<name>A0A318SLF2_9BURK</name>
<evidence type="ECO:0000313" key="2">
    <source>
        <dbReference type="Proteomes" id="UP000247540"/>
    </source>
</evidence>
<dbReference type="RefSeq" id="WP_110464137.1">
    <property type="nucleotide sequence ID" value="NZ_JAMOFZ010000002.1"/>
</dbReference>
<dbReference type="Proteomes" id="UP000247540">
    <property type="component" value="Unassembled WGS sequence"/>
</dbReference>
<proteinExistence type="predicted"/>
<sequence>MSAFHRLAFDAAAFNAKDRAHAFDAGAFDHDALDATPPAQSADLVFTHPAVPAGPVHLVFGDDSIAQPLPAIMSVVGLLPALRGAAPIVRQQRIAVASSLPPLRGSVAARYLSDTARPATNQIVGGWSGADGAAASQGFLWQGAVASPAALSADWQQAFALEQFTQQRWQDAERQPRSQSDNWQDATPLRMQAVSGWQDALRDRRLGQALAWQQGVPARAGTVLFDQDALRDRRQSLGVHWRDALQLSTVAGSGASAGMPLRVLLSTVWQYAMQPVIGKTIPGPIHPVEPPCYVPPPGRAVNLVFSAAWDGSTGLVFFCERHGGGPDPEPPRYVIPLLEVYMSVHAIECVLLPSLEPVTLLDTTISADDDGYAWSMSATGPQHLMEQLAPSGGAPAQVRITVDGTAWVFVIESIARTRSATGIRTQVSGRSATSLLGDPYMPAQTWLSTAGRNVQQLALEALEFTGVAVGWQSVDWQVPAGAWSHQGTPLSAVLRIAEAGGAVVRSHRTDAQLVVAPRYPLMPWEWSAATPDVQIPLAVVTTDSYQPAYKPAWNAVYVGGQGQGVLGHVKRAGTAGDLLAAQVTDALITHADAARQRGRAVLGAGGAQVPQQITLPVLTGGTLPGVLQQGQLLEVLEPGLAWRGMVRGISLRVALSSSGKGRGIDIRQTATVERHL</sequence>
<keyword evidence="2" id="KW-1185">Reference proteome</keyword>
<evidence type="ECO:0000313" key="1">
    <source>
        <dbReference type="EMBL" id="PYE79846.1"/>
    </source>
</evidence>
<protein>
    <recommendedName>
        <fullName evidence="3">Tail protein</fullName>
    </recommendedName>
</protein>
<dbReference type="EMBL" id="QJTC01000001">
    <property type="protein sequence ID" value="PYE79846.1"/>
    <property type="molecule type" value="Genomic_DNA"/>
</dbReference>
<comment type="caution">
    <text evidence="1">The sequence shown here is derived from an EMBL/GenBank/DDBJ whole genome shotgun (WGS) entry which is preliminary data.</text>
</comment>
<evidence type="ECO:0008006" key="3">
    <source>
        <dbReference type="Google" id="ProtNLM"/>
    </source>
</evidence>